<feature type="transmembrane region" description="Helical" evidence="2">
    <location>
        <begin position="13"/>
        <end position="36"/>
    </location>
</feature>
<sequence>MGPAGVDLSLGCIFIGVVLNVWLYGFSCVQVYIYFLRFKADKAWLRSFVALLFLLDTLNTVLDLHFLYDYLISHFGMLEYSAFANSTFAADPFLVSAIGLMTQLFFAWRVYRLTPGRWAWVVPTIIALTGIMSISGATWTTIEVTKVKEFAKFQSFQVAVILWLAGAAISDTIVTTSLILTLKRSKTGFSQTDDVITRLIRATLQTGVLTASFAIIDLILFLASTTTLHLIFNLPLSKLYVNSLLATLNARAFATNNGTARYLSSASSGNNHNSTKNTRHNSHYYLRQAEDGQAQRGLQTKESFNTADERRSSDRHRLAGTNGQPVFHSDVESNAGKKVRTTKNFFASKIGVGAFKGNRKEEIEMPHHRDQQTTSADNGIHVLTIHDRFEEDDPYTTPPPSAKEAGQTTSRPTNGPSQPSSTSVSSAGKAAHQDDDEEMMVHALARGTDTPALEAPREQTLTSQSSNRTDESLPMHRSGPSVVSPARRLSMAIEQGNPPPHPYTSGF</sequence>
<feature type="compositionally biased region" description="Low complexity" evidence="1">
    <location>
        <begin position="417"/>
        <end position="426"/>
    </location>
</feature>
<dbReference type="InterPro" id="IPR045339">
    <property type="entry name" value="DUF6534"/>
</dbReference>
<name>A0A316YDZ3_9BASI</name>
<organism evidence="4 5">
    <name type="scientific">Acaromyces ingoldii</name>
    <dbReference type="NCBI Taxonomy" id="215250"/>
    <lineage>
        <taxon>Eukaryota</taxon>
        <taxon>Fungi</taxon>
        <taxon>Dikarya</taxon>
        <taxon>Basidiomycota</taxon>
        <taxon>Ustilaginomycotina</taxon>
        <taxon>Exobasidiomycetes</taxon>
        <taxon>Exobasidiales</taxon>
        <taxon>Cryptobasidiaceae</taxon>
        <taxon>Acaromyces</taxon>
    </lineage>
</organism>
<feature type="transmembrane region" description="Helical" evidence="2">
    <location>
        <begin position="88"/>
        <end position="111"/>
    </location>
</feature>
<dbReference type="OrthoDB" id="2535105at2759"/>
<protein>
    <recommendedName>
        <fullName evidence="3">DUF6534 domain-containing protein</fullName>
    </recommendedName>
</protein>
<evidence type="ECO:0000259" key="3">
    <source>
        <dbReference type="Pfam" id="PF20152"/>
    </source>
</evidence>
<dbReference type="PANTHER" id="PTHR40465">
    <property type="entry name" value="CHROMOSOME 1, WHOLE GENOME SHOTGUN SEQUENCE"/>
    <property type="match status" value="1"/>
</dbReference>
<dbReference type="AlphaFoldDB" id="A0A316YDZ3"/>
<evidence type="ECO:0000256" key="1">
    <source>
        <dbReference type="SAM" id="MobiDB-lite"/>
    </source>
</evidence>
<feature type="region of interest" description="Disordered" evidence="1">
    <location>
        <begin position="448"/>
        <end position="485"/>
    </location>
</feature>
<dbReference type="EMBL" id="KZ819639">
    <property type="protein sequence ID" value="PWN87810.1"/>
    <property type="molecule type" value="Genomic_DNA"/>
</dbReference>
<gene>
    <name evidence="4" type="ORF">FA10DRAFT_269093</name>
</gene>
<keyword evidence="5" id="KW-1185">Reference proteome</keyword>
<accession>A0A316YDZ3</accession>
<feature type="compositionally biased region" description="Polar residues" evidence="1">
    <location>
        <begin position="296"/>
        <end position="306"/>
    </location>
</feature>
<evidence type="ECO:0000313" key="4">
    <source>
        <dbReference type="EMBL" id="PWN87810.1"/>
    </source>
</evidence>
<feature type="compositionally biased region" description="Polar residues" evidence="1">
    <location>
        <begin position="406"/>
        <end position="416"/>
    </location>
</feature>
<reference evidence="4 5" key="1">
    <citation type="journal article" date="2018" name="Mol. Biol. Evol.">
        <title>Broad Genomic Sampling Reveals a Smut Pathogenic Ancestry of the Fungal Clade Ustilaginomycotina.</title>
        <authorList>
            <person name="Kijpornyongpan T."/>
            <person name="Mondo S.J."/>
            <person name="Barry K."/>
            <person name="Sandor L."/>
            <person name="Lee J."/>
            <person name="Lipzen A."/>
            <person name="Pangilinan J."/>
            <person name="LaButti K."/>
            <person name="Hainaut M."/>
            <person name="Henrissat B."/>
            <person name="Grigoriev I.V."/>
            <person name="Spatafora J.W."/>
            <person name="Aime M.C."/>
        </authorList>
    </citation>
    <scope>NUCLEOTIDE SEQUENCE [LARGE SCALE GENOMIC DNA]</scope>
    <source>
        <strain evidence="4 5">MCA 4198</strain>
    </source>
</reference>
<keyword evidence="2" id="KW-0472">Membrane</keyword>
<feature type="domain" description="DUF6534" evidence="3">
    <location>
        <begin position="167"/>
        <end position="252"/>
    </location>
</feature>
<evidence type="ECO:0000256" key="2">
    <source>
        <dbReference type="SAM" id="Phobius"/>
    </source>
</evidence>
<feature type="transmembrane region" description="Helical" evidence="2">
    <location>
        <begin position="160"/>
        <end position="182"/>
    </location>
</feature>
<dbReference type="STRING" id="215250.A0A316YDZ3"/>
<feature type="transmembrane region" description="Helical" evidence="2">
    <location>
        <begin position="208"/>
        <end position="232"/>
    </location>
</feature>
<dbReference type="GeneID" id="37044528"/>
<keyword evidence="2" id="KW-1133">Transmembrane helix</keyword>
<feature type="compositionally biased region" description="Basic and acidic residues" evidence="1">
    <location>
        <begin position="307"/>
        <end position="317"/>
    </location>
</feature>
<keyword evidence="2" id="KW-0812">Transmembrane</keyword>
<proteinExistence type="predicted"/>
<evidence type="ECO:0000313" key="5">
    <source>
        <dbReference type="Proteomes" id="UP000245768"/>
    </source>
</evidence>
<dbReference type="RefSeq" id="XP_025375008.1">
    <property type="nucleotide sequence ID" value="XM_025522612.1"/>
</dbReference>
<dbReference type="Proteomes" id="UP000245768">
    <property type="component" value="Unassembled WGS sequence"/>
</dbReference>
<feature type="transmembrane region" description="Helical" evidence="2">
    <location>
        <begin position="48"/>
        <end position="68"/>
    </location>
</feature>
<dbReference type="Pfam" id="PF20152">
    <property type="entry name" value="DUF6534"/>
    <property type="match status" value="1"/>
</dbReference>
<dbReference type="InParanoid" id="A0A316YDZ3"/>
<dbReference type="PANTHER" id="PTHR40465:SF1">
    <property type="entry name" value="DUF6534 DOMAIN-CONTAINING PROTEIN"/>
    <property type="match status" value="1"/>
</dbReference>
<feature type="transmembrane region" description="Helical" evidence="2">
    <location>
        <begin position="118"/>
        <end position="140"/>
    </location>
</feature>
<feature type="region of interest" description="Disordered" evidence="1">
    <location>
        <begin position="292"/>
        <end position="330"/>
    </location>
</feature>
<feature type="region of interest" description="Disordered" evidence="1">
    <location>
        <begin position="390"/>
        <end position="435"/>
    </location>
</feature>